<gene>
    <name evidence="1" type="ORF">KY290_005225</name>
</gene>
<protein>
    <recommendedName>
        <fullName evidence="3">Non-LTR retroelement reverse transcriptase</fullName>
    </recommendedName>
</protein>
<dbReference type="PANTHER" id="PTHR33116:SF66">
    <property type="entry name" value="REVERSE TRANSCRIPTASE ZINC-BINDING DOMAIN-CONTAINING PROTEIN"/>
    <property type="match status" value="1"/>
</dbReference>
<sequence>MEYLSRLLHNLNDIREFKFHPRCGKLGINHMCFADDLLLFSRGDVASITMIQQCFNEFSKSSGLLANLGKSSVYFGGISLVEEVNILTRLGFSHGEFPFKYLGIPLSTQKITLIQWKPLITRITARISSWIARKLSYAGRAQLIQFVIFGIQAFYAQLFMTPTKVIKMIESYCRSYLWSGRNTITKKALLTWETLCLPKCVGGLNLTNLRLWKKAS</sequence>
<evidence type="ECO:0008006" key="3">
    <source>
        <dbReference type="Google" id="ProtNLM"/>
    </source>
</evidence>
<dbReference type="Proteomes" id="UP000826656">
    <property type="component" value="Unassembled WGS sequence"/>
</dbReference>
<accession>A0ABQ7WFB9</accession>
<comment type="caution">
    <text evidence="1">The sequence shown here is derived from an EMBL/GenBank/DDBJ whole genome shotgun (WGS) entry which is preliminary data.</text>
</comment>
<evidence type="ECO:0000313" key="1">
    <source>
        <dbReference type="EMBL" id="KAH0778798.1"/>
    </source>
</evidence>
<evidence type="ECO:0000313" key="2">
    <source>
        <dbReference type="Proteomes" id="UP000826656"/>
    </source>
</evidence>
<proteinExistence type="predicted"/>
<reference evidence="1 2" key="1">
    <citation type="journal article" date="2021" name="bioRxiv">
        <title>Chromosome-scale and haplotype-resolved genome assembly of a tetraploid potato cultivar.</title>
        <authorList>
            <person name="Sun H."/>
            <person name="Jiao W.-B."/>
            <person name="Krause K."/>
            <person name="Campoy J.A."/>
            <person name="Goel M."/>
            <person name="Folz-Donahue K."/>
            <person name="Kukat C."/>
            <person name="Huettel B."/>
            <person name="Schneeberger K."/>
        </authorList>
    </citation>
    <scope>NUCLEOTIDE SEQUENCE [LARGE SCALE GENOMIC DNA]</scope>
    <source>
        <strain evidence="1">SolTubOtavaFocal</strain>
        <tissue evidence="1">Leaves</tissue>
    </source>
</reference>
<name>A0ABQ7WFB9_SOLTU</name>
<dbReference type="EMBL" id="JAIVGD010000002">
    <property type="protein sequence ID" value="KAH0778798.1"/>
    <property type="molecule type" value="Genomic_DNA"/>
</dbReference>
<dbReference type="PANTHER" id="PTHR33116">
    <property type="entry name" value="REVERSE TRANSCRIPTASE ZINC-BINDING DOMAIN-CONTAINING PROTEIN-RELATED-RELATED"/>
    <property type="match status" value="1"/>
</dbReference>
<keyword evidence="2" id="KW-1185">Reference proteome</keyword>
<organism evidence="1 2">
    <name type="scientific">Solanum tuberosum</name>
    <name type="common">Potato</name>
    <dbReference type="NCBI Taxonomy" id="4113"/>
    <lineage>
        <taxon>Eukaryota</taxon>
        <taxon>Viridiplantae</taxon>
        <taxon>Streptophyta</taxon>
        <taxon>Embryophyta</taxon>
        <taxon>Tracheophyta</taxon>
        <taxon>Spermatophyta</taxon>
        <taxon>Magnoliopsida</taxon>
        <taxon>eudicotyledons</taxon>
        <taxon>Gunneridae</taxon>
        <taxon>Pentapetalae</taxon>
        <taxon>asterids</taxon>
        <taxon>lamiids</taxon>
        <taxon>Solanales</taxon>
        <taxon>Solanaceae</taxon>
        <taxon>Solanoideae</taxon>
        <taxon>Solaneae</taxon>
        <taxon>Solanum</taxon>
    </lineage>
</organism>